<protein>
    <submittedName>
        <fullName evidence="1">Uncharacterized protein YndB with AHSA1/START domain</fullName>
    </submittedName>
</protein>
<reference evidence="1 2" key="1">
    <citation type="submission" date="2020-08" db="EMBL/GenBank/DDBJ databases">
        <title>Genomic Encyclopedia of Archaeal and Bacterial Type Strains, Phase II (KMG-II): from individual species to whole genera.</title>
        <authorList>
            <person name="Goeker M."/>
        </authorList>
    </citation>
    <scope>NUCLEOTIDE SEQUENCE [LARGE SCALE GENOMIC DNA]</scope>
    <source>
        <strain evidence="1 2">DSM 23288</strain>
    </source>
</reference>
<keyword evidence="2" id="KW-1185">Reference proteome</keyword>
<sequence>MTVVRSGIEIAASPERVWEVVMDPRRLADWVTIHRSLGDAPARLQRGSTFEQVLTLRGAHLHVEWTIVEIDPPRRAVWHGRGPVHSHASIVYELEERDGGAATRFDYVNEFKAPGGPLGAVAGRVLVGGLSEREAQRSLERLKALVEAR</sequence>
<evidence type="ECO:0000313" key="1">
    <source>
        <dbReference type="EMBL" id="MBB4661698.1"/>
    </source>
</evidence>
<dbReference type="RefSeq" id="WP_183340085.1">
    <property type="nucleotide sequence ID" value="NZ_JACHNU010000001.1"/>
</dbReference>
<dbReference type="AlphaFoldDB" id="A0A840ICB2"/>
<dbReference type="EMBL" id="JACHNU010000001">
    <property type="protein sequence ID" value="MBB4661698.1"/>
    <property type="molecule type" value="Genomic_DNA"/>
</dbReference>
<dbReference type="InterPro" id="IPR019587">
    <property type="entry name" value="Polyketide_cyclase/dehydratase"/>
</dbReference>
<dbReference type="Gene3D" id="3.30.530.20">
    <property type="match status" value="1"/>
</dbReference>
<dbReference type="InterPro" id="IPR023393">
    <property type="entry name" value="START-like_dom_sf"/>
</dbReference>
<evidence type="ECO:0000313" key="2">
    <source>
        <dbReference type="Proteomes" id="UP000585272"/>
    </source>
</evidence>
<dbReference type="SUPFAM" id="SSF55961">
    <property type="entry name" value="Bet v1-like"/>
    <property type="match status" value="1"/>
</dbReference>
<organism evidence="1 2">
    <name type="scientific">Conexibacter arvalis</name>
    <dbReference type="NCBI Taxonomy" id="912552"/>
    <lineage>
        <taxon>Bacteria</taxon>
        <taxon>Bacillati</taxon>
        <taxon>Actinomycetota</taxon>
        <taxon>Thermoleophilia</taxon>
        <taxon>Solirubrobacterales</taxon>
        <taxon>Conexibacteraceae</taxon>
        <taxon>Conexibacter</taxon>
    </lineage>
</organism>
<name>A0A840ICB2_9ACTN</name>
<accession>A0A840ICB2</accession>
<dbReference type="Pfam" id="PF10604">
    <property type="entry name" value="Polyketide_cyc2"/>
    <property type="match status" value="1"/>
</dbReference>
<gene>
    <name evidence="1" type="ORF">BDZ31_001271</name>
</gene>
<comment type="caution">
    <text evidence="1">The sequence shown here is derived from an EMBL/GenBank/DDBJ whole genome shotgun (WGS) entry which is preliminary data.</text>
</comment>
<dbReference type="Proteomes" id="UP000585272">
    <property type="component" value="Unassembled WGS sequence"/>
</dbReference>
<proteinExistence type="predicted"/>